<proteinExistence type="predicted"/>
<name>A0A6J5LCC0_9CAUD</name>
<gene>
    <name evidence="1" type="ORF">UFOVP130_33</name>
</gene>
<reference evidence="1" key="1">
    <citation type="submission" date="2020-04" db="EMBL/GenBank/DDBJ databases">
        <authorList>
            <person name="Chiriac C."/>
            <person name="Salcher M."/>
            <person name="Ghai R."/>
            <person name="Kavagutti S V."/>
        </authorList>
    </citation>
    <scope>NUCLEOTIDE SEQUENCE</scope>
</reference>
<evidence type="ECO:0000313" key="1">
    <source>
        <dbReference type="EMBL" id="CAB4130777.1"/>
    </source>
</evidence>
<protein>
    <submittedName>
        <fullName evidence="1">Uncharacterized protein</fullName>
    </submittedName>
</protein>
<dbReference type="EMBL" id="LR796251">
    <property type="protein sequence ID" value="CAB4130777.1"/>
    <property type="molecule type" value="Genomic_DNA"/>
</dbReference>
<organism evidence="1">
    <name type="scientific">uncultured Caudovirales phage</name>
    <dbReference type="NCBI Taxonomy" id="2100421"/>
    <lineage>
        <taxon>Viruses</taxon>
        <taxon>Duplodnaviria</taxon>
        <taxon>Heunggongvirae</taxon>
        <taxon>Uroviricota</taxon>
        <taxon>Caudoviricetes</taxon>
        <taxon>Peduoviridae</taxon>
        <taxon>Maltschvirus</taxon>
        <taxon>Maltschvirus maltsch</taxon>
    </lineage>
</organism>
<sequence>MKEEIEFLLAYVERFGDSTWGAKARILRENLVDPAPGNTDPNANGVPQ</sequence>
<accession>A0A6J5LCC0</accession>